<proteinExistence type="predicted"/>
<dbReference type="AlphaFoldDB" id="A0A6P8AYV0"/>
<organism evidence="2 3">
    <name type="scientific">Pyricularia grisea</name>
    <name type="common">Crabgrass-specific blast fungus</name>
    <name type="synonym">Magnaporthe grisea</name>
    <dbReference type="NCBI Taxonomy" id="148305"/>
    <lineage>
        <taxon>Eukaryota</taxon>
        <taxon>Fungi</taxon>
        <taxon>Dikarya</taxon>
        <taxon>Ascomycota</taxon>
        <taxon>Pezizomycotina</taxon>
        <taxon>Sordariomycetes</taxon>
        <taxon>Sordariomycetidae</taxon>
        <taxon>Magnaporthales</taxon>
        <taxon>Pyriculariaceae</taxon>
        <taxon>Pyricularia</taxon>
    </lineage>
</organism>
<sequence length="386" mass="43402">MSESIGAVLTVATTLAPFFDPTGISLAIFTIVSLALGFAEHPPQPDSHRQTSFRIHMGLDSHGGQNKGGFIPDLRVWDERGNWLGAFWGDDKDVPAGDFIDFTIDLNEPHQPTYSLITANENDICIAYVTQTLATGEKYSWTGQWAQTCSKPWYFSSVVFDGQDELACAWLSMHHIDNKSVTAVQLHIHEFKYTKANNKSLEYFCAGNPTMKFYSDFDPSEIDRWETRTPENMNRTRGIVHVPAQPDSRQRHTRRSQENNSLYPEQHAPISRASGPSNPHRAPPPHGSHHQNRPRSPHNSWLIKSRRGQRASRLCADPSSRGPDFVSYSEGLFCNMETREVLPLCDRAAGLVTGCFDDGANVVKRSEVERGDVLDELGYDKVDEWL</sequence>
<dbReference type="Proteomes" id="UP000515153">
    <property type="component" value="Chromosome VII"/>
</dbReference>
<dbReference type="GeneID" id="41965656"/>
<evidence type="ECO:0000313" key="3">
    <source>
        <dbReference type="RefSeq" id="XP_030980093.1"/>
    </source>
</evidence>
<dbReference type="OrthoDB" id="5365129at2759"/>
<protein>
    <submittedName>
        <fullName evidence="3">Uncharacterized protein</fullName>
    </submittedName>
</protein>
<accession>A0A6P8AYV0</accession>
<reference evidence="2 3" key="1">
    <citation type="journal article" date="2019" name="Mol. Biol. Evol.">
        <title>Blast fungal genomes show frequent chromosomal changes, gene gains and losses, and effector gene turnover.</title>
        <authorList>
            <person name="Gomez Luciano L.B."/>
            <person name="Jason Tsai I."/>
            <person name="Chuma I."/>
            <person name="Tosa Y."/>
            <person name="Chen Y.H."/>
            <person name="Li J.Y."/>
            <person name="Li M.Y."/>
            <person name="Jade Lu M.Y."/>
            <person name="Nakayashiki H."/>
            <person name="Li W.H."/>
        </authorList>
    </citation>
    <scope>NUCLEOTIDE SEQUENCE [LARGE SCALE GENOMIC DNA]</scope>
    <source>
        <strain evidence="2 3">NI907</strain>
    </source>
</reference>
<evidence type="ECO:0000313" key="2">
    <source>
        <dbReference type="Proteomes" id="UP000515153"/>
    </source>
</evidence>
<feature type="compositionally biased region" description="Basic residues" evidence="1">
    <location>
        <begin position="287"/>
        <end position="296"/>
    </location>
</feature>
<reference evidence="3" key="2">
    <citation type="submission" date="2019-10" db="EMBL/GenBank/DDBJ databases">
        <authorList>
            <consortium name="NCBI Genome Project"/>
        </authorList>
    </citation>
    <scope>NUCLEOTIDE SEQUENCE</scope>
    <source>
        <strain evidence="3">NI907</strain>
    </source>
</reference>
<keyword evidence="2" id="KW-1185">Reference proteome</keyword>
<dbReference type="KEGG" id="pgri:PgNI_10777"/>
<dbReference type="RefSeq" id="XP_030980093.1">
    <property type="nucleotide sequence ID" value="XM_031130750.1"/>
</dbReference>
<feature type="region of interest" description="Disordered" evidence="1">
    <location>
        <begin position="228"/>
        <end position="300"/>
    </location>
</feature>
<evidence type="ECO:0000256" key="1">
    <source>
        <dbReference type="SAM" id="MobiDB-lite"/>
    </source>
</evidence>
<gene>
    <name evidence="3" type="ORF">PgNI_10777</name>
</gene>
<reference evidence="3" key="3">
    <citation type="submission" date="2025-08" db="UniProtKB">
        <authorList>
            <consortium name="RefSeq"/>
        </authorList>
    </citation>
    <scope>IDENTIFICATION</scope>
    <source>
        <strain evidence="3">NI907</strain>
    </source>
</reference>
<name>A0A6P8AYV0_PYRGI</name>